<accession>A0A7S4SW27</accession>
<gene>
    <name evidence="4" type="ORF">DBRI00130_LOCUS39245</name>
</gene>
<name>A0A7S4SW27_9STRA</name>
<evidence type="ECO:0000256" key="2">
    <source>
        <dbReference type="SAM" id="MobiDB-lite"/>
    </source>
</evidence>
<feature type="signal peptide" evidence="3">
    <location>
        <begin position="1"/>
        <end position="16"/>
    </location>
</feature>
<feature type="chain" id="PRO_5030791903" evidence="3">
    <location>
        <begin position="17"/>
        <end position="361"/>
    </location>
</feature>
<feature type="region of interest" description="Disordered" evidence="2">
    <location>
        <begin position="38"/>
        <end position="60"/>
    </location>
</feature>
<proteinExistence type="predicted"/>
<feature type="region of interest" description="Disordered" evidence="2">
    <location>
        <begin position="321"/>
        <end position="361"/>
    </location>
</feature>
<feature type="coiled-coil region" evidence="1">
    <location>
        <begin position="88"/>
        <end position="208"/>
    </location>
</feature>
<evidence type="ECO:0000256" key="1">
    <source>
        <dbReference type="SAM" id="Coils"/>
    </source>
</evidence>
<feature type="compositionally biased region" description="Polar residues" evidence="2">
    <location>
        <begin position="38"/>
        <end position="52"/>
    </location>
</feature>
<feature type="compositionally biased region" description="Basic and acidic residues" evidence="2">
    <location>
        <begin position="343"/>
        <end position="355"/>
    </location>
</feature>
<keyword evidence="3" id="KW-0732">Signal</keyword>
<dbReference type="EMBL" id="HBNS01054042">
    <property type="protein sequence ID" value="CAE4655841.1"/>
    <property type="molecule type" value="Transcribed_RNA"/>
</dbReference>
<sequence length="361" mass="42066">MRFSLLCLLYASYAAAYAPTSILHNTRLQDYSSATTLQAKTQTRPRAQNDSYSNRRRYYGNNDFDVSSEDSEAVSKLKSQVHYIKGQIVEANLRATAAERRVAILSREQNNDVKNKNAKLQQTEEKEKIAMKKEAGTLRNKIKKLESEMQQLQKSMDTQTNELWQVKLDLTSSKNENAELKNQTRAIQEKSEKQMEDMEKRNQREQATLTRVNISLRNELEEYKASYRAKLAKFNTDQQELKSSHVKEMDLLEAKLNGDLLKLTQDYEKKKEQLIKEYEQQLYERDMSIAVYKGERRSVRKLGKLVWSLVKERTVNVFRRKRARANKSQNENEEMSLGTKEMGQPEKDMSTDKAHVKSIRG</sequence>
<reference evidence="4" key="1">
    <citation type="submission" date="2021-01" db="EMBL/GenBank/DDBJ databases">
        <authorList>
            <person name="Corre E."/>
            <person name="Pelletier E."/>
            <person name="Niang G."/>
            <person name="Scheremetjew M."/>
            <person name="Finn R."/>
            <person name="Kale V."/>
            <person name="Holt S."/>
            <person name="Cochrane G."/>
            <person name="Meng A."/>
            <person name="Brown T."/>
            <person name="Cohen L."/>
        </authorList>
    </citation>
    <scope>NUCLEOTIDE SEQUENCE</scope>
    <source>
        <strain evidence="4">GSO104</strain>
    </source>
</reference>
<dbReference type="AlphaFoldDB" id="A0A7S4SW27"/>
<evidence type="ECO:0000313" key="4">
    <source>
        <dbReference type="EMBL" id="CAE4655841.1"/>
    </source>
</evidence>
<protein>
    <submittedName>
        <fullName evidence="4">Uncharacterized protein</fullName>
    </submittedName>
</protein>
<keyword evidence="1" id="KW-0175">Coiled coil</keyword>
<organism evidence="4">
    <name type="scientific">Ditylum brightwellii</name>
    <dbReference type="NCBI Taxonomy" id="49249"/>
    <lineage>
        <taxon>Eukaryota</taxon>
        <taxon>Sar</taxon>
        <taxon>Stramenopiles</taxon>
        <taxon>Ochrophyta</taxon>
        <taxon>Bacillariophyta</taxon>
        <taxon>Mediophyceae</taxon>
        <taxon>Lithodesmiophycidae</taxon>
        <taxon>Lithodesmiales</taxon>
        <taxon>Lithodesmiaceae</taxon>
        <taxon>Ditylum</taxon>
    </lineage>
</organism>
<evidence type="ECO:0000256" key="3">
    <source>
        <dbReference type="SAM" id="SignalP"/>
    </source>
</evidence>